<protein>
    <submittedName>
        <fullName evidence="1">Uncharacterized protein</fullName>
    </submittedName>
</protein>
<reference evidence="1" key="1">
    <citation type="submission" date="2023-05" db="EMBL/GenBank/DDBJ databases">
        <authorList>
            <consortium name="ELIXIR-Norway"/>
        </authorList>
    </citation>
    <scope>NUCLEOTIDE SEQUENCE</scope>
</reference>
<evidence type="ECO:0000313" key="1">
    <source>
        <dbReference type="EMBL" id="CAM9753286.1"/>
    </source>
</evidence>
<sequence length="167" mass="18695">MRWALRCLPAPPAQPELPQGPSPPPAWHSFCQVRGSVAVHLWAPSHCHQDNVKMMSKTPSHPCFWALEPVPAGTHGPSASAGPFQRPRLQSLGGSQWRFMSVFPRFFSGSLLPYSLKEHAFIYSFHKRPPRASRVLPPGNKDLIQYTPWLNTYFALVSETSFSPAVH</sequence>
<evidence type="ECO:0000313" key="2">
    <source>
        <dbReference type="Proteomes" id="UP001162501"/>
    </source>
</evidence>
<dbReference type="Proteomes" id="UP001162501">
    <property type="component" value="Chromosome 16"/>
</dbReference>
<accession>A0AC59YJX7</accession>
<organism evidence="1 2">
    <name type="scientific">Rangifer tarandus platyrhynchus</name>
    <name type="common">Svalbard reindeer</name>
    <dbReference type="NCBI Taxonomy" id="3082113"/>
    <lineage>
        <taxon>Eukaryota</taxon>
        <taxon>Metazoa</taxon>
        <taxon>Chordata</taxon>
        <taxon>Craniata</taxon>
        <taxon>Vertebrata</taxon>
        <taxon>Euteleostomi</taxon>
        <taxon>Mammalia</taxon>
        <taxon>Eutheria</taxon>
        <taxon>Laurasiatheria</taxon>
        <taxon>Artiodactyla</taxon>
        <taxon>Ruminantia</taxon>
        <taxon>Pecora</taxon>
        <taxon>Cervidae</taxon>
        <taxon>Odocoileinae</taxon>
        <taxon>Rangifer</taxon>
    </lineage>
</organism>
<gene>
    <name evidence="1" type="ORF">MRATA1EN22A_LOCUS6981</name>
</gene>
<proteinExistence type="predicted"/>
<reference evidence="1" key="2">
    <citation type="submission" date="2025-03" db="EMBL/GenBank/DDBJ databases">
        <authorList>
            <consortium name="ELIXIR-Norway"/>
            <consortium name="Elixir Norway"/>
        </authorList>
    </citation>
    <scope>NUCLEOTIDE SEQUENCE</scope>
</reference>
<dbReference type="EMBL" id="OX596100">
    <property type="protein sequence ID" value="CAM9753286.1"/>
    <property type="molecule type" value="Genomic_DNA"/>
</dbReference>
<name>A0AC59YJX7_RANTA</name>